<feature type="transmembrane region" description="Helical" evidence="6">
    <location>
        <begin position="175"/>
        <end position="193"/>
    </location>
</feature>
<sequence>MLKKENLREYVIMTLALFFTSLGVYFFMIPSGIVVGSISGLAMVLAQLSGLSISVITMILNVGLLIIGFIFIGKEFGVKTVYTSLLFPVFLGFYEAVFPLNGSLTGNNVYDLICNVLLVGFGQALLFNVNASSGGLDIVAKIVSKYTHMEIGKAVTMAGMITAMSSLLVYNIGTFIVSVLGTYANGLVVDYFIGGINKKKKICIVSDEYEKIQKFILDTMKRGVTLYQVQGGFEKENRVELVTIMSNNEYKILLDFLHKADFKVFVTISTVNEVVGIWNTKKA</sequence>
<dbReference type="CDD" id="cd16380">
    <property type="entry name" value="YitT_C"/>
    <property type="match status" value="1"/>
</dbReference>
<evidence type="ECO:0000259" key="7">
    <source>
        <dbReference type="Pfam" id="PF10035"/>
    </source>
</evidence>
<comment type="caution">
    <text evidence="8">The sequence shown here is derived from an EMBL/GenBank/DDBJ whole genome shotgun (WGS) entry which is preliminary data.</text>
</comment>
<dbReference type="RefSeq" id="WP_178695047.1">
    <property type="nucleotide sequence ID" value="NZ_JAKVPQ010000011.1"/>
</dbReference>
<keyword evidence="3 6" id="KW-0812">Transmembrane</keyword>
<keyword evidence="4 6" id="KW-1133">Transmembrane helix</keyword>
<feature type="transmembrane region" description="Helical" evidence="6">
    <location>
        <begin position="12"/>
        <end position="45"/>
    </location>
</feature>
<dbReference type="EMBL" id="JAKVPQ010000011">
    <property type="protein sequence ID" value="MCH4286205.1"/>
    <property type="molecule type" value="Genomic_DNA"/>
</dbReference>
<name>A0ABS9R9A2_9FIRM</name>
<feature type="domain" description="DUF2179" evidence="7">
    <location>
        <begin position="222"/>
        <end position="276"/>
    </location>
</feature>
<accession>A0ABS9R9A2</accession>
<proteinExistence type="predicted"/>
<dbReference type="Pfam" id="PF02588">
    <property type="entry name" value="YitT_membrane"/>
    <property type="match status" value="1"/>
</dbReference>
<dbReference type="Pfam" id="PF10035">
    <property type="entry name" value="DUF2179"/>
    <property type="match status" value="1"/>
</dbReference>
<evidence type="ECO:0000256" key="3">
    <source>
        <dbReference type="ARBA" id="ARBA00022692"/>
    </source>
</evidence>
<keyword evidence="5 6" id="KW-0472">Membrane</keyword>
<comment type="subcellular location">
    <subcellularLocation>
        <location evidence="1">Cell membrane</location>
        <topology evidence="1">Multi-pass membrane protein</topology>
    </subcellularLocation>
</comment>
<evidence type="ECO:0000313" key="8">
    <source>
        <dbReference type="EMBL" id="MCH4286205.1"/>
    </source>
</evidence>
<keyword evidence="9" id="KW-1185">Reference proteome</keyword>
<dbReference type="InterPro" id="IPR051461">
    <property type="entry name" value="UPF0750_membrane"/>
</dbReference>
<protein>
    <submittedName>
        <fullName evidence="8">YitT family protein</fullName>
    </submittedName>
</protein>
<evidence type="ECO:0000256" key="5">
    <source>
        <dbReference type="ARBA" id="ARBA00023136"/>
    </source>
</evidence>
<evidence type="ECO:0000256" key="6">
    <source>
        <dbReference type="SAM" id="Phobius"/>
    </source>
</evidence>
<organism evidence="8 9">
    <name type="scientific">Amedibacillus hominis</name>
    <dbReference type="NCBI Taxonomy" id="2897776"/>
    <lineage>
        <taxon>Bacteria</taxon>
        <taxon>Bacillati</taxon>
        <taxon>Bacillota</taxon>
        <taxon>Erysipelotrichia</taxon>
        <taxon>Erysipelotrichales</taxon>
        <taxon>Erysipelotrichaceae</taxon>
        <taxon>Amedibacillus</taxon>
    </lineage>
</organism>
<dbReference type="PANTHER" id="PTHR33545">
    <property type="entry name" value="UPF0750 MEMBRANE PROTEIN YITT-RELATED"/>
    <property type="match status" value="1"/>
</dbReference>
<dbReference type="InterPro" id="IPR015867">
    <property type="entry name" value="N-reg_PII/ATP_PRibTrfase_C"/>
</dbReference>
<dbReference type="Proteomes" id="UP001202402">
    <property type="component" value="Unassembled WGS sequence"/>
</dbReference>
<dbReference type="PANTHER" id="PTHR33545:SF9">
    <property type="entry name" value="UPF0750 MEMBRANE PROTEIN YITE"/>
    <property type="match status" value="1"/>
</dbReference>
<feature type="transmembrane region" description="Helical" evidence="6">
    <location>
        <begin position="80"/>
        <end position="97"/>
    </location>
</feature>
<evidence type="ECO:0000256" key="2">
    <source>
        <dbReference type="ARBA" id="ARBA00022475"/>
    </source>
</evidence>
<keyword evidence="2" id="KW-1003">Cell membrane</keyword>
<feature type="transmembrane region" description="Helical" evidence="6">
    <location>
        <begin position="109"/>
        <end position="130"/>
    </location>
</feature>
<gene>
    <name evidence="8" type="ORF">LQE99_13850</name>
</gene>
<evidence type="ECO:0000256" key="1">
    <source>
        <dbReference type="ARBA" id="ARBA00004651"/>
    </source>
</evidence>
<reference evidence="8 9" key="1">
    <citation type="submission" date="2022-02" db="EMBL/GenBank/DDBJ databases">
        <title>Genome of Erysipelotrichaceae sp. nov. NSJ-176 isolated from human feces.</title>
        <authorList>
            <person name="Abdugheni R."/>
        </authorList>
    </citation>
    <scope>NUCLEOTIDE SEQUENCE [LARGE SCALE GENOMIC DNA]</scope>
    <source>
        <strain evidence="8 9">NSJ-176</strain>
    </source>
</reference>
<dbReference type="InterPro" id="IPR019264">
    <property type="entry name" value="DUF2179"/>
</dbReference>
<dbReference type="Gene3D" id="3.30.70.120">
    <property type="match status" value="1"/>
</dbReference>
<dbReference type="InterPro" id="IPR003740">
    <property type="entry name" value="YitT"/>
</dbReference>
<evidence type="ECO:0000313" key="9">
    <source>
        <dbReference type="Proteomes" id="UP001202402"/>
    </source>
</evidence>
<evidence type="ECO:0000256" key="4">
    <source>
        <dbReference type="ARBA" id="ARBA00022989"/>
    </source>
</evidence>
<feature type="transmembrane region" description="Helical" evidence="6">
    <location>
        <begin position="51"/>
        <end position="73"/>
    </location>
</feature>
<dbReference type="PIRSF" id="PIRSF006483">
    <property type="entry name" value="Membrane_protein_YitT"/>
    <property type="match status" value="1"/>
</dbReference>